<comment type="subcellular location">
    <subcellularLocation>
        <location evidence="2">Membrane</location>
    </subcellularLocation>
</comment>
<evidence type="ECO:0000313" key="14">
    <source>
        <dbReference type="Proteomes" id="UP000516437"/>
    </source>
</evidence>
<evidence type="ECO:0000313" key="13">
    <source>
        <dbReference type="EMBL" id="KAB1227454.1"/>
    </source>
</evidence>
<evidence type="ECO:0000256" key="2">
    <source>
        <dbReference type="ARBA" id="ARBA00004370"/>
    </source>
</evidence>
<dbReference type="InterPro" id="IPR017972">
    <property type="entry name" value="Cyt_P450_CS"/>
</dbReference>
<evidence type="ECO:0000256" key="6">
    <source>
        <dbReference type="ARBA" id="ARBA00023002"/>
    </source>
</evidence>
<evidence type="ECO:0000256" key="7">
    <source>
        <dbReference type="ARBA" id="ARBA00023004"/>
    </source>
</evidence>
<dbReference type="PRINTS" id="PR00463">
    <property type="entry name" value="EP450I"/>
</dbReference>
<dbReference type="InterPro" id="IPR002401">
    <property type="entry name" value="Cyt_P450_E_grp-I"/>
</dbReference>
<evidence type="ECO:0000256" key="9">
    <source>
        <dbReference type="ARBA" id="ARBA00023136"/>
    </source>
</evidence>
<dbReference type="GO" id="GO:0016705">
    <property type="term" value="F:oxidoreductase activity, acting on paired donors, with incorporation or reduction of molecular oxygen"/>
    <property type="evidence" value="ECO:0007669"/>
    <property type="project" value="InterPro"/>
</dbReference>
<dbReference type="OrthoDB" id="1103324at2759"/>
<sequence>MILELLLLAGLLLLSVLLVPFFIPFRIKSKLPPGPMGLPIIGNFHQLGPLIHRSFHKLSLHYGPLVSLRLGSVPCVVVTSAEYAKEFLQNKELSFTSRGVTMAVTRIMKDSAGFAPYGPYWKFVRKLTMNELLGSRRTINSFYSLRAKEYHRLLRFLDKKSETGEVVNLSEALVNSTNTIISQMILGQSQEAGEVIRDITQILGQFNLADYIWFCKYLDLQGFGKRIEGIGRRFDAIAEKIIAEREELRKKKKNGEADCERERHQEKDFMDILLDFVHDENSDMKLTKVHLKSLLVIKESLTKFGQNFTVAPLRLDLWFCKYLDLQGFGKRIEGIGRRFDAIAEKIIAEREELRKKKKNGEADCERERHQEKDFMDILLDFVHDENSDMKLTKVHLKSLLVDFFTAGTDTKANTIEWAVAELINNPKVLKKVRQEIDSVVQNNRLVNESDIPNLPYIQAIMTEILRLHPAAPLIPRKCIKDCEIGNLVKTNALVFVNEWAMARDPKYWKNPVDFQLERFLPSDEDSGSIDVRGRHFHYLPFGYGRRMCPGVNLVMQEVPALLAALIQCFDFKVVGPLGKSMDGQDVVVDMQERSGITVPKAHALFCVPITRFRPLNAID</sequence>
<evidence type="ECO:0000256" key="1">
    <source>
        <dbReference type="ARBA" id="ARBA00001971"/>
    </source>
</evidence>
<evidence type="ECO:0000256" key="3">
    <source>
        <dbReference type="ARBA" id="ARBA00010617"/>
    </source>
</evidence>
<organism evidence="13 14">
    <name type="scientific">Morella rubra</name>
    <name type="common">Chinese bayberry</name>
    <dbReference type="NCBI Taxonomy" id="262757"/>
    <lineage>
        <taxon>Eukaryota</taxon>
        <taxon>Viridiplantae</taxon>
        <taxon>Streptophyta</taxon>
        <taxon>Embryophyta</taxon>
        <taxon>Tracheophyta</taxon>
        <taxon>Spermatophyta</taxon>
        <taxon>Magnoliopsida</taxon>
        <taxon>eudicotyledons</taxon>
        <taxon>Gunneridae</taxon>
        <taxon>Pentapetalae</taxon>
        <taxon>rosids</taxon>
        <taxon>fabids</taxon>
        <taxon>Fagales</taxon>
        <taxon>Myricaceae</taxon>
        <taxon>Morella</taxon>
    </lineage>
</organism>
<comment type="similarity">
    <text evidence="3 11">Belongs to the cytochrome P450 family.</text>
</comment>
<feature type="binding site" description="axial binding residue" evidence="10">
    <location>
        <position position="548"/>
    </location>
    <ligand>
        <name>heme</name>
        <dbReference type="ChEBI" id="CHEBI:30413"/>
    </ligand>
    <ligandPart>
        <name>Fe</name>
        <dbReference type="ChEBI" id="CHEBI:18248"/>
    </ligandPart>
</feature>
<dbReference type="Pfam" id="PF00067">
    <property type="entry name" value="p450"/>
    <property type="match status" value="2"/>
</dbReference>
<feature type="coiled-coil region" evidence="12">
    <location>
        <begin position="343"/>
        <end position="370"/>
    </location>
</feature>
<keyword evidence="4 10" id="KW-0349">Heme</keyword>
<dbReference type="GO" id="GO:0020037">
    <property type="term" value="F:heme binding"/>
    <property type="evidence" value="ECO:0007669"/>
    <property type="project" value="InterPro"/>
</dbReference>
<comment type="caution">
    <text evidence="13">The sequence shown here is derived from an EMBL/GenBank/DDBJ whole genome shotgun (WGS) entry which is preliminary data.</text>
</comment>
<name>A0A6A1WQL1_9ROSI</name>
<evidence type="ECO:0000256" key="4">
    <source>
        <dbReference type="ARBA" id="ARBA00022617"/>
    </source>
</evidence>
<dbReference type="GO" id="GO:0005506">
    <property type="term" value="F:iron ion binding"/>
    <property type="evidence" value="ECO:0007669"/>
    <property type="project" value="InterPro"/>
</dbReference>
<keyword evidence="7 10" id="KW-0408">Iron</keyword>
<reference evidence="13 14" key="1">
    <citation type="journal article" date="2019" name="Plant Biotechnol. J.">
        <title>The red bayberry genome and genetic basis of sex determination.</title>
        <authorList>
            <person name="Jia H.M."/>
            <person name="Jia H.J."/>
            <person name="Cai Q.L."/>
            <person name="Wang Y."/>
            <person name="Zhao H.B."/>
            <person name="Yang W.F."/>
            <person name="Wang G.Y."/>
            <person name="Li Y.H."/>
            <person name="Zhan D.L."/>
            <person name="Shen Y.T."/>
            <person name="Niu Q.F."/>
            <person name="Chang L."/>
            <person name="Qiu J."/>
            <person name="Zhao L."/>
            <person name="Xie H.B."/>
            <person name="Fu W.Y."/>
            <person name="Jin J."/>
            <person name="Li X.W."/>
            <person name="Jiao Y."/>
            <person name="Zhou C.C."/>
            <person name="Tu T."/>
            <person name="Chai C.Y."/>
            <person name="Gao J.L."/>
            <person name="Fan L.J."/>
            <person name="van de Weg E."/>
            <person name="Wang J.Y."/>
            <person name="Gao Z.S."/>
        </authorList>
    </citation>
    <scope>NUCLEOTIDE SEQUENCE [LARGE SCALE GENOMIC DNA]</scope>
    <source>
        <tissue evidence="13">Leaves</tissue>
    </source>
</reference>
<dbReference type="SUPFAM" id="SSF48264">
    <property type="entry name" value="Cytochrome P450"/>
    <property type="match status" value="2"/>
</dbReference>
<dbReference type="GO" id="GO:0004497">
    <property type="term" value="F:monooxygenase activity"/>
    <property type="evidence" value="ECO:0007669"/>
    <property type="project" value="UniProtKB-KW"/>
</dbReference>
<gene>
    <name evidence="13" type="ORF">CJ030_MR1G023810</name>
</gene>
<evidence type="ECO:0000256" key="8">
    <source>
        <dbReference type="ARBA" id="ARBA00023033"/>
    </source>
</evidence>
<protein>
    <submittedName>
        <fullName evidence="13">Licodione synthase</fullName>
    </submittedName>
</protein>
<dbReference type="Gene3D" id="1.10.630.10">
    <property type="entry name" value="Cytochrome P450"/>
    <property type="match status" value="2"/>
</dbReference>
<evidence type="ECO:0000256" key="11">
    <source>
        <dbReference type="RuleBase" id="RU000461"/>
    </source>
</evidence>
<dbReference type="InterPro" id="IPR036396">
    <property type="entry name" value="Cyt_P450_sf"/>
</dbReference>
<keyword evidence="8 11" id="KW-0503">Monooxygenase</keyword>
<evidence type="ECO:0000256" key="12">
    <source>
        <dbReference type="SAM" id="Coils"/>
    </source>
</evidence>
<dbReference type="PANTHER" id="PTHR47943">
    <property type="entry name" value="CYTOCHROME P450 93A3-LIKE"/>
    <property type="match status" value="1"/>
</dbReference>
<dbReference type="PROSITE" id="PS00086">
    <property type="entry name" value="CYTOCHROME_P450"/>
    <property type="match status" value="1"/>
</dbReference>
<dbReference type="InterPro" id="IPR001128">
    <property type="entry name" value="Cyt_P450"/>
</dbReference>
<accession>A0A6A1WQL1</accession>
<evidence type="ECO:0000256" key="10">
    <source>
        <dbReference type="PIRSR" id="PIRSR602401-1"/>
    </source>
</evidence>
<comment type="cofactor">
    <cofactor evidence="1 10">
        <name>heme</name>
        <dbReference type="ChEBI" id="CHEBI:30413"/>
    </cofactor>
</comment>
<dbReference type="GO" id="GO:0016020">
    <property type="term" value="C:membrane"/>
    <property type="evidence" value="ECO:0007669"/>
    <property type="project" value="UniProtKB-SubCell"/>
</dbReference>
<dbReference type="FunFam" id="1.10.630.10:FF:000019">
    <property type="entry name" value="Cytochrome P450 family protein"/>
    <property type="match status" value="1"/>
</dbReference>
<keyword evidence="12" id="KW-0175">Coiled coil</keyword>
<dbReference type="Proteomes" id="UP000516437">
    <property type="component" value="Chromosome 1"/>
</dbReference>
<keyword evidence="5 10" id="KW-0479">Metal-binding</keyword>
<keyword evidence="6 11" id="KW-0560">Oxidoreductase</keyword>
<keyword evidence="14" id="KW-1185">Reference proteome</keyword>
<dbReference type="PANTHER" id="PTHR47943:SF8">
    <property type="entry name" value="CYTOCHROME P450"/>
    <property type="match status" value="1"/>
</dbReference>
<evidence type="ECO:0000256" key="5">
    <source>
        <dbReference type="ARBA" id="ARBA00022723"/>
    </source>
</evidence>
<feature type="coiled-coil region" evidence="12">
    <location>
        <begin position="238"/>
        <end position="265"/>
    </location>
</feature>
<dbReference type="EMBL" id="RXIC02000019">
    <property type="protein sequence ID" value="KAB1227454.1"/>
    <property type="molecule type" value="Genomic_DNA"/>
</dbReference>
<dbReference type="AlphaFoldDB" id="A0A6A1WQL1"/>
<dbReference type="PRINTS" id="PR00385">
    <property type="entry name" value="P450"/>
</dbReference>
<proteinExistence type="inferred from homology"/>
<keyword evidence="9" id="KW-0472">Membrane</keyword>